<dbReference type="HOGENOM" id="CLU_2386483_0_0_1"/>
<accession>A0A067PF45</accession>
<dbReference type="InParanoid" id="A0A067PF45"/>
<dbReference type="EMBL" id="KL197777">
    <property type="protein sequence ID" value="KDQ49657.1"/>
    <property type="molecule type" value="Genomic_DNA"/>
</dbReference>
<evidence type="ECO:0000313" key="3">
    <source>
        <dbReference type="Proteomes" id="UP000027265"/>
    </source>
</evidence>
<evidence type="ECO:0000313" key="2">
    <source>
        <dbReference type="EMBL" id="KDQ49657.1"/>
    </source>
</evidence>
<organism evidence="2 3">
    <name type="scientific">Jaapia argillacea MUCL 33604</name>
    <dbReference type="NCBI Taxonomy" id="933084"/>
    <lineage>
        <taxon>Eukaryota</taxon>
        <taxon>Fungi</taxon>
        <taxon>Dikarya</taxon>
        <taxon>Basidiomycota</taxon>
        <taxon>Agaricomycotina</taxon>
        <taxon>Agaricomycetes</taxon>
        <taxon>Agaricomycetidae</taxon>
        <taxon>Jaapiales</taxon>
        <taxon>Jaapiaceae</taxon>
        <taxon>Jaapia</taxon>
    </lineage>
</organism>
<name>A0A067PF45_9AGAM</name>
<keyword evidence="1" id="KW-1133">Transmembrane helix</keyword>
<protein>
    <submittedName>
        <fullName evidence="2">Uncharacterized protein</fullName>
    </submittedName>
</protein>
<keyword evidence="3" id="KW-1185">Reference proteome</keyword>
<gene>
    <name evidence="2" type="ORF">JAAARDRAFT_617919</name>
</gene>
<reference evidence="3" key="1">
    <citation type="journal article" date="2014" name="Proc. Natl. Acad. Sci. U.S.A.">
        <title>Extensive sampling of basidiomycete genomes demonstrates inadequacy of the white-rot/brown-rot paradigm for wood decay fungi.</title>
        <authorList>
            <person name="Riley R."/>
            <person name="Salamov A.A."/>
            <person name="Brown D.W."/>
            <person name="Nagy L.G."/>
            <person name="Floudas D."/>
            <person name="Held B.W."/>
            <person name="Levasseur A."/>
            <person name="Lombard V."/>
            <person name="Morin E."/>
            <person name="Otillar R."/>
            <person name="Lindquist E.A."/>
            <person name="Sun H."/>
            <person name="LaButti K.M."/>
            <person name="Schmutz J."/>
            <person name="Jabbour D."/>
            <person name="Luo H."/>
            <person name="Baker S.E."/>
            <person name="Pisabarro A.G."/>
            <person name="Walton J.D."/>
            <person name="Blanchette R.A."/>
            <person name="Henrissat B."/>
            <person name="Martin F."/>
            <person name="Cullen D."/>
            <person name="Hibbett D.S."/>
            <person name="Grigoriev I.V."/>
        </authorList>
    </citation>
    <scope>NUCLEOTIDE SEQUENCE [LARGE SCALE GENOMIC DNA]</scope>
    <source>
        <strain evidence="3">MUCL 33604</strain>
    </source>
</reference>
<keyword evidence="1" id="KW-0472">Membrane</keyword>
<evidence type="ECO:0000256" key="1">
    <source>
        <dbReference type="SAM" id="Phobius"/>
    </source>
</evidence>
<dbReference type="Proteomes" id="UP000027265">
    <property type="component" value="Unassembled WGS sequence"/>
</dbReference>
<proteinExistence type="predicted"/>
<dbReference type="AlphaFoldDB" id="A0A067PF45"/>
<keyword evidence="1" id="KW-0812">Transmembrane</keyword>
<feature type="transmembrane region" description="Helical" evidence="1">
    <location>
        <begin position="63"/>
        <end position="89"/>
    </location>
</feature>
<sequence length="94" mass="10018">MMLASRSYRLFPIPDTRSSSLLDSAVRATLLSSQMARKGYLVGLGVDNDADGVVGAQSQDLRVLFLLSTAGLMDGIVNLSVGLLGFVLVGRWSE</sequence>